<proteinExistence type="predicted"/>
<dbReference type="AlphaFoldDB" id="A0A2J6R7A8"/>
<evidence type="ECO:0000313" key="1">
    <source>
        <dbReference type="EMBL" id="PMD34389.1"/>
    </source>
</evidence>
<gene>
    <name evidence="1" type="ORF">L207DRAFT_638888</name>
</gene>
<evidence type="ECO:0000313" key="2">
    <source>
        <dbReference type="Proteomes" id="UP000235786"/>
    </source>
</evidence>
<reference evidence="1 2" key="1">
    <citation type="submission" date="2016-04" db="EMBL/GenBank/DDBJ databases">
        <title>A degradative enzymes factory behind the ericoid mycorrhizal symbiosis.</title>
        <authorList>
            <consortium name="DOE Joint Genome Institute"/>
            <person name="Martino E."/>
            <person name="Morin E."/>
            <person name="Grelet G."/>
            <person name="Kuo A."/>
            <person name="Kohler A."/>
            <person name="Daghino S."/>
            <person name="Barry K."/>
            <person name="Choi C."/>
            <person name="Cichocki N."/>
            <person name="Clum A."/>
            <person name="Copeland A."/>
            <person name="Hainaut M."/>
            <person name="Haridas S."/>
            <person name="Labutti K."/>
            <person name="Lindquist E."/>
            <person name="Lipzen A."/>
            <person name="Khouja H.-R."/>
            <person name="Murat C."/>
            <person name="Ohm R."/>
            <person name="Olson A."/>
            <person name="Spatafora J."/>
            <person name="Veneault-Fourrey C."/>
            <person name="Henrissat B."/>
            <person name="Grigoriev I."/>
            <person name="Martin F."/>
            <person name="Perotto S."/>
        </authorList>
    </citation>
    <scope>NUCLEOTIDE SEQUENCE [LARGE SCALE GENOMIC DNA]</scope>
    <source>
        <strain evidence="1 2">F</strain>
    </source>
</reference>
<dbReference type="EMBL" id="KZ613954">
    <property type="protein sequence ID" value="PMD34389.1"/>
    <property type="molecule type" value="Genomic_DNA"/>
</dbReference>
<accession>A0A2J6R7A8</accession>
<keyword evidence="2" id="KW-1185">Reference proteome</keyword>
<organism evidence="1 2">
    <name type="scientific">Hyaloscypha variabilis (strain UAMH 11265 / GT02V1 / F)</name>
    <name type="common">Meliniomyces variabilis</name>
    <dbReference type="NCBI Taxonomy" id="1149755"/>
    <lineage>
        <taxon>Eukaryota</taxon>
        <taxon>Fungi</taxon>
        <taxon>Dikarya</taxon>
        <taxon>Ascomycota</taxon>
        <taxon>Pezizomycotina</taxon>
        <taxon>Leotiomycetes</taxon>
        <taxon>Helotiales</taxon>
        <taxon>Hyaloscyphaceae</taxon>
        <taxon>Hyaloscypha</taxon>
        <taxon>Hyaloscypha variabilis</taxon>
    </lineage>
</organism>
<dbReference type="OrthoDB" id="415825at2759"/>
<protein>
    <submittedName>
        <fullName evidence="1">Uncharacterized protein</fullName>
    </submittedName>
</protein>
<dbReference type="PANTHER" id="PTHR37540">
    <property type="entry name" value="TRANSCRIPTION FACTOR (ACR-2), PUTATIVE-RELATED-RELATED"/>
    <property type="match status" value="1"/>
</dbReference>
<dbReference type="PANTHER" id="PTHR37540:SF9">
    <property type="entry name" value="ZN(2)-C6 FUNGAL-TYPE DOMAIN-CONTAINING PROTEIN"/>
    <property type="match status" value="1"/>
</dbReference>
<name>A0A2J6R7A8_HYAVF</name>
<dbReference type="Proteomes" id="UP000235786">
    <property type="component" value="Unassembled WGS sequence"/>
</dbReference>
<sequence length="397" mass="44988">MVGSGTVVDDLRFLPIEPTKRNAELLYCFHQTLGQYIATIDGKNPNVAFNTVFMSRILQSPLAANLPLHSASCYQAALQGLEVKKCAEVITIETRTMSLMRNYIEKHPKELQVDAILTVFLMIENEWHWCHDNYNLRAHMKGLKEMLKQMGGIENTSIDEWIRRQIILADYQIACCTEKDLFILENQEKVKSLPALPTSIASFESPLCTSSRRMAEIQGLQDLGPSTIKILDNMKFLTTSLLATQSALATPQTIAKFEATALWIYDQVVALPSIAASPLNSAEDLVYETIRLTALLYCKSITSCTLLSRNSQPAICTSLWQTIWLISLSRWKQISGVFLWVMLVACTSLKQHSQRIFLNMNIWMVTLYIELSSHEVIVSSLDTFVRIQRWIKESGKK</sequence>